<dbReference type="SUPFAM" id="SSF53448">
    <property type="entry name" value="Nucleotide-diphospho-sugar transferases"/>
    <property type="match status" value="1"/>
</dbReference>
<dbReference type="STRING" id="408074.SAMN05660909_00560"/>
<protein>
    <submittedName>
        <fullName evidence="2">Glycosyltransferase involved in cell wall bisynthesis</fullName>
    </submittedName>
</protein>
<sequence>MELKLTVITVVYNNASGIERTLLSVLGQTYRNLEYIVMDGGSSDGTLDIIKRYEDRITSWISEPDKGIYDAMNKGSQIASGYYVLFMNSGDEFYNENVLQEIAQFLTLKQDLPDVVYGDTSVRNGSYATLKKVTSSPSIKNAMPFCHQSVFVKTALLKKYQFDISYRVIADREMITRMYLDRYTFAYHSTPWSVIEGIGFSNLSRGRYQSEENRMLLRINAIGKYKAWRRQLLAVFKDWVMRMAPPSLISLKRKYKI</sequence>
<evidence type="ECO:0000313" key="3">
    <source>
        <dbReference type="Proteomes" id="UP000199656"/>
    </source>
</evidence>
<feature type="domain" description="Glycosyltransferase 2-like" evidence="1">
    <location>
        <begin position="6"/>
        <end position="135"/>
    </location>
</feature>
<dbReference type="AlphaFoldDB" id="A0A1H3XZW4"/>
<dbReference type="CDD" id="cd06433">
    <property type="entry name" value="GT_2_WfgS_like"/>
    <property type="match status" value="1"/>
</dbReference>
<gene>
    <name evidence="2" type="ORF">SAMN05660909_00560</name>
</gene>
<dbReference type="RefSeq" id="WP_089758471.1">
    <property type="nucleotide sequence ID" value="NZ_FNRL01000002.1"/>
</dbReference>
<dbReference type="InterPro" id="IPR001173">
    <property type="entry name" value="Glyco_trans_2-like"/>
</dbReference>
<dbReference type="GO" id="GO:0016758">
    <property type="term" value="F:hexosyltransferase activity"/>
    <property type="evidence" value="ECO:0007669"/>
    <property type="project" value="UniProtKB-ARBA"/>
</dbReference>
<dbReference type="InterPro" id="IPR029044">
    <property type="entry name" value="Nucleotide-diphossugar_trans"/>
</dbReference>
<evidence type="ECO:0000313" key="2">
    <source>
        <dbReference type="EMBL" id="SEA04154.1"/>
    </source>
</evidence>
<dbReference type="OrthoDB" id="9788101at2"/>
<keyword evidence="2" id="KW-0808">Transferase</keyword>
<dbReference type="Gene3D" id="3.90.550.10">
    <property type="entry name" value="Spore Coat Polysaccharide Biosynthesis Protein SpsA, Chain A"/>
    <property type="match status" value="1"/>
</dbReference>
<dbReference type="Pfam" id="PF00535">
    <property type="entry name" value="Glycos_transf_2"/>
    <property type="match status" value="1"/>
</dbReference>
<organism evidence="2 3">
    <name type="scientific">Chitinophaga terrae</name>
    <name type="common">ex Kim and Jung 2007</name>
    <dbReference type="NCBI Taxonomy" id="408074"/>
    <lineage>
        <taxon>Bacteria</taxon>
        <taxon>Pseudomonadati</taxon>
        <taxon>Bacteroidota</taxon>
        <taxon>Chitinophagia</taxon>
        <taxon>Chitinophagales</taxon>
        <taxon>Chitinophagaceae</taxon>
        <taxon>Chitinophaga</taxon>
    </lineage>
</organism>
<dbReference type="Proteomes" id="UP000199656">
    <property type="component" value="Unassembled WGS sequence"/>
</dbReference>
<evidence type="ECO:0000259" key="1">
    <source>
        <dbReference type="Pfam" id="PF00535"/>
    </source>
</evidence>
<name>A0A1H3XZW4_9BACT</name>
<keyword evidence="3" id="KW-1185">Reference proteome</keyword>
<accession>A0A1H3XZW4</accession>
<reference evidence="3" key="1">
    <citation type="submission" date="2016-10" db="EMBL/GenBank/DDBJ databases">
        <authorList>
            <person name="Varghese N."/>
            <person name="Submissions S."/>
        </authorList>
    </citation>
    <scope>NUCLEOTIDE SEQUENCE [LARGE SCALE GENOMIC DNA]</scope>
    <source>
        <strain evidence="3">DSM 23920</strain>
    </source>
</reference>
<dbReference type="EMBL" id="FNRL01000002">
    <property type="protein sequence ID" value="SEA04154.1"/>
    <property type="molecule type" value="Genomic_DNA"/>
</dbReference>
<dbReference type="PANTHER" id="PTHR22916">
    <property type="entry name" value="GLYCOSYLTRANSFERASE"/>
    <property type="match status" value="1"/>
</dbReference>
<proteinExistence type="predicted"/>
<dbReference type="PANTHER" id="PTHR22916:SF67">
    <property type="entry name" value="COLANIC ACID BIOSYNTHESIS GLYCOSYL TRANSFERASE WCAE-RELATED"/>
    <property type="match status" value="1"/>
</dbReference>